<dbReference type="OrthoDB" id="2305498at2759"/>
<evidence type="ECO:0000313" key="2">
    <source>
        <dbReference type="EMBL" id="GHP07604.1"/>
    </source>
</evidence>
<evidence type="ECO:0000259" key="1">
    <source>
        <dbReference type="PROSITE" id="PS51087"/>
    </source>
</evidence>
<dbReference type="Pfam" id="PF04379">
    <property type="entry name" value="DUF525"/>
    <property type="match status" value="1"/>
</dbReference>
<dbReference type="PANTHER" id="PTHR47463:SF2">
    <property type="entry name" value="F-BOX PROTEIN SKIP16"/>
    <property type="match status" value="1"/>
</dbReference>
<dbReference type="InterPro" id="IPR036047">
    <property type="entry name" value="F-box-like_dom_sf"/>
</dbReference>
<dbReference type="SUPFAM" id="SSF81383">
    <property type="entry name" value="F-box domain"/>
    <property type="match status" value="1"/>
</dbReference>
<dbReference type="AlphaFoldDB" id="A0A830HKD7"/>
<organism evidence="2 3">
    <name type="scientific">Pycnococcus provasolii</name>
    <dbReference type="NCBI Taxonomy" id="41880"/>
    <lineage>
        <taxon>Eukaryota</taxon>
        <taxon>Viridiplantae</taxon>
        <taxon>Chlorophyta</taxon>
        <taxon>Pseudoscourfieldiophyceae</taxon>
        <taxon>Pseudoscourfieldiales</taxon>
        <taxon>Pycnococcaceae</taxon>
        <taxon>Pycnococcus</taxon>
    </lineage>
</organism>
<proteinExistence type="predicted"/>
<accession>A0A830HKD7</accession>
<feature type="domain" description="ApaG" evidence="1">
    <location>
        <begin position="366"/>
        <end position="517"/>
    </location>
</feature>
<name>A0A830HKD7_9CHLO</name>
<dbReference type="EMBL" id="BNJQ01000017">
    <property type="protein sequence ID" value="GHP07604.1"/>
    <property type="molecule type" value="Genomic_DNA"/>
</dbReference>
<dbReference type="PANTHER" id="PTHR47463">
    <property type="entry name" value="F-BOX PROTEIN SKIP16"/>
    <property type="match status" value="1"/>
</dbReference>
<evidence type="ECO:0000313" key="3">
    <source>
        <dbReference type="Proteomes" id="UP000660262"/>
    </source>
</evidence>
<dbReference type="Gene3D" id="2.60.40.1470">
    <property type="entry name" value="ApaG domain"/>
    <property type="match status" value="1"/>
</dbReference>
<gene>
    <name evidence="2" type="ORF">PPROV_000634600</name>
</gene>
<comment type="caution">
    <text evidence="2">The sequence shown here is derived from an EMBL/GenBank/DDBJ whole genome shotgun (WGS) entry which is preliminary data.</text>
</comment>
<protein>
    <submittedName>
        <fullName evidence="2">F-box protein</fullName>
    </submittedName>
</protein>
<dbReference type="InterPro" id="IPR007474">
    <property type="entry name" value="ApaG_domain"/>
</dbReference>
<sequence>MAEEDDAAAADALSASDLHFVFACGLSASDLATCALVSKFWRHAVQSAPCWRSILSSDYGIVGAPHGPPSTETEGDVPLAPCTAYGLWARSDYGKFGATWMRAGRAWKAVEAFLDAQEGNDVARSMRESLCAGATEEHIDTVEAQIMTLLGLDASTKLPVAYRAILRHHDGQDLLFDRERGRTEASIRTAFHGLFGGYIVYDHCVNVRLYSIQQALDTTTWLRNQGSPVSLHDTHIVIAASFNFSKCFTMDVCTGNIYCATVMGNEPDDSVPACPVSEKDGEHDAVLRWFEHYARLVDADVYDFEELQAGEDVTKGLSLFPVRESPFGTDLPAWSAPWRRVDASVAPTPRPVAPTDGSIPLLGPSIAITQGVRVACAAVMLAEHGIRRNGDRVVCGFAYSVRYDMPSMHELRTLGCAPGSAADAQLDSRHWLFTDGAGKVNEVRGKAVIGLHPHLQQAADGAARNPFVYQSQTGPTVVTTHMRGGFDFVPGTLQRPMGPTFYARCNELVLDVPRYVR</sequence>
<dbReference type="Proteomes" id="UP000660262">
    <property type="component" value="Unassembled WGS sequence"/>
</dbReference>
<keyword evidence="3" id="KW-1185">Reference proteome</keyword>
<dbReference type="InterPro" id="IPR036767">
    <property type="entry name" value="ApaG_sf"/>
</dbReference>
<reference evidence="2" key="1">
    <citation type="submission" date="2020-10" db="EMBL/GenBank/DDBJ databases">
        <title>Unveiling of a novel bifunctional photoreceptor, Dualchrome1, isolated from a cosmopolitan green alga.</title>
        <authorList>
            <person name="Suzuki S."/>
            <person name="Kawachi M."/>
        </authorList>
    </citation>
    <scope>NUCLEOTIDE SEQUENCE</scope>
    <source>
        <strain evidence="2">NIES 2893</strain>
    </source>
</reference>
<dbReference type="PROSITE" id="PS51087">
    <property type="entry name" value="APAG"/>
    <property type="match status" value="1"/>
</dbReference>
<dbReference type="SUPFAM" id="SSF110069">
    <property type="entry name" value="ApaG-like"/>
    <property type="match status" value="1"/>
</dbReference>